<dbReference type="EMBL" id="GBRH01264376">
    <property type="protein sequence ID" value="JAD33519.1"/>
    <property type="molecule type" value="Transcribed_RNA"/>
</dbReference>
<dbReference type="AlphaFoldDB" id="A0A0A8Z2A7"/>
<proteinExistence type="predicted"/>
<accession>A0A0A8Z2A7</accession>
<evidence type="ECO:0000313" key="1">
    <source>
        <dbReference type="EMBL" id="JAD33519.1"/>
    </source>
</evidence>
<organism evidence="1">
    <name type="scientific">Arundo donax</name>
    <name type="common">Giant reed</name>
    <name type="synonym">Donax arundinaceus</name>
    <dbReference type="NCBI Taxonomy" id="35708"/>
    <lineage>
        <taxon>Eukaryota</taxon>
        <taxon>Viridiplantae</taxon>
        <taxon>Streptophyta</taxon>
        <taxon>Embryophyta</taxon>
        <taxon>Tracheophyta</taxon>
        <taxon>Spermatophyta</taxon>
        <taxon>Magnoliopsida</taxon>
        <taxon>Liliopsida</taxon>
        <taxon>Poales</taxon>
        <taxon>Poaceae</taxon>
        <taxon>PACMAD clade</taxon>
        <taxon>Arundinoideae</taxon>
        <taxon>Arundineae</taxon>
        <taxon>Arundo</taxon>
    </lineage>
</organism>
<sequence>MDNITHQVLKKNMLTSLAFFHINIQKSTTQKAKMSLCLVTRESKKYDRQTRLTALYTTTTTPFSPKQVGVG</sequence>
<reference evidence="1" key="1">
    <citation type="submission" date="2014-09" db="EMBL/GenBank/DDBJ databases">
        <authorList>
            <person name="Magalhaes I.L.F."/>
            <person name="Oliveira U."/>
            <person name="Santos F.R."/>
            <person name="Vidigal T.H.D.A."/>
            <person name="Brescovit A.D."/>
            <person name="Santos A.J."/>
        </authorList>
    </citation>
    <scope>NUCLEOTIDE SEQUENCE</scope>
    <source>
        <tissue evidence="1">Shoot tissue taken approximately 20 cm above the soil surface</tissue>
    </source>
</reference>
<name>A0A0A8Z2A7_ARUDO</name>
<reference evidence="1" key="2">
    <citation type="journal article" date="2015" name="Data Brief">
        <title>Shoot transcriptome of the giant reed, Arundo donax.</title>
        <authorList>
            <person name="Barrero R.A."/>
            <person name="Guerrero F.D."/>
            <person name="Moolhuijzen P."/>
            <person name="Goolsby J.A."/>
            <person name="Tidwell J."/>
            <person name="Bellgard S.E."/>
            <person name="Bellgard M.I."/>
        </authorList>
    </citation>
    <scope>NUCLEOTIDE SEQUENCE</scope>
    <source>
        <tissue evidence="1">Shoot tissue taken approximately 20 cm above the soil surface</tissue>
    </source>
</reference>
<protein>
    <submittedName>
        <fullName evidence="1">Uncharacterized protein</fullName>
    </submittedName>
</protein>